<keyword evidence="1" id="KW-0812">Transmembrane</keyword>
<sequence>MASTPLKGADLFIVRRRPALRLLAYISISLMSMINLGMIASSWSSTRFMRQNGALLGSLDTATTVLTLIVSVLFSMATFAQLKPAHASKLCKRLTKDPVEKLLCCLMATWWLAMSMNMSNMAFIYRDEIKICIKKTVPRKVRGNVSKEAMASACRVFHGSLVLNWLIWLLWAVRAWRTFTRENFHFDSTIFREPSESTMDLYASKLVVQTPGSFTPGYNKMAGHLDAAAAAQEVLSPKPQCKACVDCNPNMFRQQVVQMGSRQTFRPGAEGYGQYGGQPTRPGYEEPRVVGTATLETEPIDSPMPHVASHRQN</sequence>
<feature type="transmembrane region" description="Helical" evidence="1">
    <location>
        <begin position="63"/>
        <end position="82"/>
    </location>
</feature>
<protein>
    <submittedName>
        <fullName evidence="2">Uncharacterized protein</fullName>
    </submittedName>
</protein>
<proteinExistence type="predicted"/>
<gene>
    <name evidence="2" type="ORF">GGI25_002013</name>
</gene>
<feature type="transmembrane region" description="Helical" evidence="1">
    <location>
        <begin position="102"/>
        <end position="125"/>
    </location>
</feature>
<keyword evidence="1" id="KW-1133">Transmembrane helix</keyword>
<comment type="caution">
    <text evidence="2">The sequence shown here is derived from an EMBL/GenBank/DDBJ whole genome shotgun (WGS) entry which is preliminary data.</text>
</comment>
<evidence type="ECO:0000256" key="1">
    <source>
        <dbReference type="SAM" id="Phobius"/>
    </source>
</evidence>
<evidence type="ECO:0000313" key="3">
    <source>
        <dbReference type="Proteomes" id="UP001151518"/>
    </source>
</evidence>
<dbReference type="OrthoDB" id="5524259at2759"/>
<dbReference type="EMBL" id="JANBTW010000017">
    <property type="protein sequence ID" value="KAJ2678821.1"/>
    <property type="molecule type" value="Genomic_DNA"/>
</dbReference>
<feature type="transmembrane region" description="Helical" evidence="1">
    <location>
        <begin position="156"/>
        <end position="173"/>
    </location>
</feature>
<dbReference type="Proteomes" id="UP001151518">
    <property type="component" value="Unassembled WGS sequence"/>
</dbReference>
<accession>A0A9W8KZF4</accession>
<feature type="transmembrane region" description="Helical" evidence="1">
    <location>
        <begin position="22"/>
        <end position="43"/>
    </location>
</feature>
<dbReference type="AlphaFoldDB" id="A0A9W8KZF4"/>
<reference evidence="2" key="1">
    <citation type="submission" date="2022-07" db="EMBL/GenBank/DDBJ databases">
        <title>Phylogenomic reconstructions and comparative analyses of Kickxellomycotina fungi.</title>
        <authorList>
            <person name="Reynolds N.K."/>
            <person name="Stajich J.E."/>
            <person name="Barry K."/>
            <person name="Grigoriev I.V."/>
            <person name="Crous P."/>
            <person name="Smith M.E."/>
        </authorList>
    </citation>
    <scope>NUCLEOTIDE SEQUENCE</scope>
    <source>
        <strain evidence="2">NRRL 3115</strain>
    </source>
</reference>
<keyword evidence="1" id="KW-0472">Membrane</keyword>
<organism evidence="2 3">
    <name type="scientific">Coemansia spiralis</name>
    <dbReference type="NCBI Taxonomy" id="417178"/>
    <lineage>
        <taxon>Eukaryota</taxon>
        <taxon>Fungi</taxon>
        <taxon>Fungi incertae sedis</taxon>
        <taxon>Zoopagomycota</taxon>
        <taxon>Kickxellomycotina</taxon>
        <taxon>Kickxellomycetes</taxon>
        <taxon>Kickxellales</taxon>
        <taxon>Kickxellaceae</taxon>
        <taxon>Coemansia</taxon>
    </lineage>
</organism>
<evidence type="ECO:0000313" key="2">
    <source>
        <dbReference type="EMBL" id="KAJ2678821.1"/>
    </source>
</evidence>
<name>A0A9W8KZF4_9FUNG</name>